<organism evidence="3 4">
    <name type="scientific">Faecalibacillus intestinalis</name>
    <dbReference type="NCBI Taxonomy" id="1982626"/>
    <lineage>
        <taxon>Bacteria</taxon>
        <taxon>Bacillati</taxon>
        <taxon>Bacillota</taxon>
        <taxon>Erysipelotrichia</taxon>
        <taxon>Erysipelotrichales</taxon>
        <taxon>Coprobacillaceae</taxon>
        <taxon>Faecalibacillus</taxon>
    </lineage>
</organism>
<dbReference type="PROSITE" id="PS51707">
    <property type="entry name" value="CYTH"/>
    <property type="match status" value="1"/>
</dbReference>
<dbReference type="Pfam" id="PF01928">
    <property type="entry name" value="CYTH"/>
    <property type="match status" value="1"/>
</dbReference>
<dbReference type="PIRSF" id="PIRSF012526">
    <property type="entry name" value="CYTH_UCP012526"/>
    <property type="match status" value="1"/>
</dbReference>
<comment type="caution">
    <text evidence="3">The sequence shown here is derived from an EMBL/GenBank/DDBJ whole genome shotgun (WGS) entry which is preliminary data.</text>
</comment>
<dbReference type="Proteomes" id="UP000240974">
    <property type="component" value="Unassembled WGS sequence"/>
</dbReference>
<evidence type="ECO:0000313" key="2">
    <source>
        <dbReference type="EMBL" id="MCQ5061373.1"/>
    </source>
</evidence>
<dbReference type="CDD" id="cd07762">
    <property type="entry name" value="CYTH-like_Pase_1"/>
    <property type="match status" value="1"/>
</dbReference>
<dbReference type="EMBL" id="JANGBO010000003">
    <property type="protein sequence ID" value="MCQ5061373.1"/>
    <property type="molecule type" value="Genomic_DNA"/>
</dbReference>
<name>A0A2T3FPR8_9FIRM</name>
<dbReference type="RefSeq" id="WP_032089493.1">
    <property type="nucleotide sequence ID" value="NZ_AP031432.1"/>
</dbReference>
<dbReference type="AlphaFoldDB" id="A0A2T3FPR8"/>
<dbReference type="InterPro" id="IPR009195">
    <property type="entry name" value="Uncharacterised_YjbK"/>
</dbReference>
<dbReference type="SMART" id="SM01118">
    <property type="entry name" value="CYTH"/>
    <property type="match status" value="1"/>
</dbReference>
<evidence type="ECO:0000313" key="3">
    <source>
        <dbReference type="EMBL" id="PST37277.1"/>
    </source>
</evidence>
<reference evidence="2" key="2">
    <citation type="submission" date="2022-06" db="EMBL/GenBank/DDBJ databases">
        <title>Isolation of gut microbiota from human fecal samples.</title>
        <authorList>
            <person name="Pamer E.G."/>
            <person name="Barat B."/>
            <person name="Waligurski E."/>
            <person name="Medina S."/>
            <person name="Paddock L."/>
            <person name="Mostad J."/>
        </authorList>
    </citation>
    <scope>NUCLEOTIDE SEQUENCE</scope>
    <source>
        <strain evidence="2">DFI.6.24</strain>
    </source>
</reference>
<reference evidence="3 4" key="1">
    <citation type="journal article" date="2019" name="Int. J. Syst. Evol. Microbiol.">
        <title>Faecalibacillus intestinalis gen. nov., sp. nov. and Faecalibacillus faecis sp. nov., isolated from human faeces.</title>
        <authorList>
            <person name="Seo B."/>
            <person name="Jeon K."/>
            <person name="Baek I."/>
            <person name="Lee Y.M."/>
            <person name="Baek K."/>
            <person name="Ko G."/>
        </authorList>
    </citation>
    <scope>NUCLEOTIDE SEQUENCE [LARGE SCALE GENOMIC DNA]</scope>
    <source>
        <strain evidence="3 4">SNUG30099</strain>
    </source>
</reference>
<dbReference type="InterPro" id="IPR023577">
    <property type="entry name" value="CYTH_domain"/>
</dbReference>
<dbReference type="SUPFAM" id="SSF55154">
    <property type="entry name" value="CYTH-like phosphatases"/>
    <property type="match status" value="1"/>
</dbReference>
<gene>
    <name evidence="3" type="ORF">C7U54_12035</name>
    <name evidence="2" type="ORF">NE542_05950</name>
</gene>
<accession>A0A2T3FPR8</accession>
<protein>
    <submittedName>
        <fullName evidence="3">CYTH domain-containing protein</fullName>
    </submittedName>
</protein>
<proteinExistence type="predicted"/>
<dbReference type="Proteomes" id="UP001204814">
    <property type="component" value="Unassembled WGS sequence"/>
</dbReference>
<evidence type="ECO:0000259" key="1">
    <source>
        <dbReference type="PROSITE" id="PS51707"/>
    </source>
</evidence>
<dbReference type="InterPro" id="IPR033469">
    <property type="entry name" value="CYTH-like_dom_sf"/>
</dbReference>
<keyword evidence="4" id="KW-1185">Reference proteome</keyword>
<dbReference type="EMBL" id="PYLQ01000022">
    <property type="protein sequence ID" value="PST37277.1"/>
    <property type="molecule type" value="Genomic_DNA"/>
</dbReference>
<sequence>MEHLEIEFKMLLKENIFKKILSDYKNQIKDSYQQTNYYLFHPLLEKKKYSLRIREKKGHYELTLKRPSTIGLNELNIDINKEIKDAIFNHQHINNEIFDILEKENIYIKDLTCGYYLKTTRHDIILPDGVLSLDENEYNHHHDYEIEFEVEDYDQGLQTFKKIIQPYHLEYKQNCLSKIKRMLETLKNE</sequence>
<feature type="domain" description="CYTH" evidence="1">
    <location>
        <begin position="3"/>
        <end position="189"/>
    </location>
</feature>
<dbReference type="Gene3D" id="2.40.320.10">
    <property type="entry name" value="Hypothetical Protein Pfu-838710-001"/>
    <property type="match status" value="1"/>
</dbReference>
<evidence type="ECO:0000313" key="4">
    <source>
        <dbReference type="Proteomes" id="UP000240974"/>
    </source>
</evidence>